<feature type="compositionally biased region" description="Basic and acidic residues" evidence="1">
    <location>
        <begin position="15"/>
        <end position="34"/>
    </location>
</feature>
<gene>
    <name evidence="3" type="ORF">GCM10020260_12720</name>
</gene>
<protein>
    <submittedName>
        <fullName evidence="3">DUF4191 domain-containing protein</fullName>
    </submittedName>
</protein>
<evidence type="ECO:0000256" key="1">
    <source>
        <dbReference type="SAM" id="MobiDB-lite"/>
    </source>
</evidence>
<dbReference type="Proteomes" id="UP001501736">
    <property type="component" value="Unassembled WGS sequence"/>
</dbReference>
<keyword evidence="2" id="KW-0472">Membrane</keyword>
<feature type="region of interest" description="Disordered" evidence="1">
    <location>
        <begin position="246"/>
        <end position="268"/>
    </location>
</feature>
<proteinExistence type="predicted"/>
<sequence length="268" mass="29236">MAPADSPESQVSSRADAKAELKKLRARQKADQKEKKARKKAKPSQKEGLFSRLKQVFSMTRAHDPNIGWWMALAFLVAFGVVALLVGLLLNTLTGVLVGLPVGVLAAMFVMNRRAERAAFARIEGRPGAAAAVLGTLRRGWVVTEEPVAMDQKTQAAVFRAVGRPGLVLVTDGGTQAVRKLVQKTRKRFTPILRDTGVPIHVIETGNGDGQVPLPKLTKEMKKLDKSLSKHEVSALEKRLAALPISRPPVPHGVDPYRVRPDRKAMRG</sequence>
<organism evidence="3 4">
    <name type="scientific">Nesterenkonia halobia</name>
    <dbReference type="NCBI Taxonomy" id="37922"/>
    <lineage>
        <taxon>Bacteria</taxon>
        <taxon>Bacillati</taxon>
        <taxon>Actinomycetota</taxon>
        <taxon>Actinomycetes</taxon>
        <taxon>Micrococcales</taxon>
        <taxon>Micrococcaceae</taxon>
        <taxon>Nesterenkonia</taxon>
    </lineage>
</organism>
<evidence type="ECO:0000313" key="3">
    <source>
        <dbReference type="EMBL" id="GAA3283637.1"/>
    </source>
</evidence>
<dbReference type="InterPro" id="IPR025445">
    <property type="entry name" value="DUF4191"/>
</dbReference>
<name>A0ABP6RBJ7_9MICC</name>
<comment type="caution">
    <text evidence="3">The sequence shown here is derived from an EMBL/GenBank/DDBJ whole genome shotgun (WGS) entry which is preliminary data.</text>
</comment>
<evidence type="ECO:0000256" key="2">
    <source>
        <dbReference type="SAM" id="Phobius"/>
    </source>
</evidence>
<feature type="region of interest" description="Disordered" evidence="1">
    <location>
        <begin position="1"/>
        <end position="47"/>
    </location>
</feature>
<keyword evidence="2" id="KW-1133">Transmembrane helix</keyword>
<feature type="compositionally biased region" description="Basic and acidic residues" evidence="1">
    <location>
        <begin position="255"/>
        <end position="268"/>
    </location>
</feature>
<reference evidence="4" key="1">
    <citation type="journal article" date="2019" name="Int. J. Syst. Evol. Microbiol.">
        <title>The Global Catalogue of Microorganisms (GCM) 10K type strain sequencing project: providing services to taxonomists for standard genome sequencing and annotation.</title>
        <authorList>
            <consortium name="The Broad Institute Genomics Platform"/>
            <consortium name="The Broad Institute Genome Sequencing Center for Infectious Disease"/>
            <person name="Wu L."/>
            <person name="Ma J."/>
        </authorList>
    </citation>
    <scope>NUCLEOTIDE SEQUENCE [LARGE SCALE GENOMIC DNA]</scope>
    <source>
        <strain evidence="4">JCM 11483</strain>
    </source>
</reference>
<keyword evidence="2" id="KW-0812">Transmembrane</keyword>
<accession>A0ABP6RBJ7</accession>
<evidence type="ECO:0000313" key="4">
    <source>
        <dbReference type="Proteomes" id="UP001501736"/>
    </source>
</evidence>
<dbReference type="Pfam" id="PF13829">
    <property type="entry name" value="DUF4191"/>
    <property type="match status" value="1"/>
</dbReference>
<keyword evidence="4" id="KW-1185">Reference proteome</keyword>
<dbReference type="RefSeq" id="WP_344719375.1">
    <property type="nucleotide sequence ID" value="NZ_BAAAYG010000004.1"/>
</dbReference>
<feature type="transmembrane region" description="Helical" evidence="2">
    <location>
        <begin position="67"/>
        <end position="90"/>
    </location>
</feature>
<feature type="transmembrane region" description="Helical" evidence="2">
    <location>
        <begin position="96"/>
        <end position="112"/>
    </location>
</feature>
<dbReference type="EMBL" id="BAAAYG010000004">
    <property type="protein sequence ID" value="GAA3283637.1"/>
    <property type="molecule type" value="Genomic_DNA"/>
</dbReference>